<sequence length="959" mass="108459">MSSNSTDQVNEDMQNLALDDDVGAPVGDGDGAKAQGKPDIKTFGAKKACFNLPFGQGAQLVGREEEMNALRKLFADHRRAALVGKGGAGKSQMAIEYCHLLRAEDPDRHIFWVNAHTVERFEGGFRDIAQTANKLPTWRDPAIINMELVVNWLKDEANGTWFLVLDEIDDPKLLLTPLSTGRASACDPVVDYIPDVAHGCVLMTSRSRLAAKHFTRDVSCILRIEPMAEPSARALLHDLPAEVLSSTYGREEEDDLAVLIETLQGSPLALKLAAAYIRYNAPRVTVAQYVAWFRDEASQVKKKKKAKKNAPAAIDQSQEENANNTNNNNKGPDDVVARQCVLRAWEISFEQIQRERPAAAALLSLLSVLDRHSVSKRLVRGKSVRGPEFRARQDILVDMAMVTVDSEYNTFSLHRVIQHATQRWLHASRTLEEWQERAFMRVQELCPQGVGHTYDNWALWEALYPHIIVVLGYRSTRYKTERGMLSVYTAEYESRRGRFEKAVELCREATGLLQRRKGLGHTDTNHAMSVLADALQRQGKMMEAVKFYLQGVTHRQPETVQDLTIWVTELTQLALSCEDQENHWEALKFRHLLMDMTASTFGATDPVSILMRGNYGDCLCSVGRLVEGEHFHREALRLSHTADSDAGECVNRATVQLLNNLKSQRRWADAMEVAEPHLQRLRDKHSRDHHVVMNITTHVADIKGGLGHLKEGEVMLRELIERSRKIVGERHRDTVSRIKLLGKNLAMQGRPEEAEKQYSKAVQLKEQELGRDHPETLRALMLLANHQNEERKYPESRKNELEALRISQLLFGENNMQALEIKSRLIQVTMMLGLVSEAEAYGREVLAQTIKKRGGNHPQVLDRQIQLGIVLCGRRKFDEAIPLLERAWVHGRDTPNRIVSRKALKNYLALALLETENFDKMHALRLENTRVNIGGRWLQRGEDAVAQVEAAMKEGESLD</sequence>
<organism evidence="2 3">
    <name type="scientific">Penicilliopsis zonata CBS 506.65</name>
    <dbReference type="NCBI Taxonomy" id="1073090"/>
    <lineage>
        <taxon>Eukaryota</taxon>
        <taxon>Fungi</taxon>
        <taxon>Dikarya</taxon>
        <taxon>Ascomycota</taxon>
        <taxon>Pezizomycotina</taxon>
        <taxon>Eurotiomycetes</taxon>
        <taxon>Eurotiomycetidae</taxon>
        <taxon>Eurotiales</taxon>
        <taxon>Aspergillaceae</taxon>
        <taxon>Penicilliopsis</taxon>
    </lineage>
</organism>
<proteinExistence type="predicted"/>
<dbReference type="SUPFAM" id="SSF48452">
    <property type="entry name" value="TPR-like"/>
    <property type="match status" value="3"/>
</dbReference>
<protein>
    <recommendedName>
        <fullName evidence="4">NB-ARC domain-containing protein</fullName>
    </recommendedName>
</protein>
<dbReference type="OrthoDB" id="1658288at2759"/>
<feature type="region of interest" description="Disordered" evidence="1">
    <location>
        <begin position="1"/>
        <end position="37"/>
    </location>
</feature>
<dbReference type="Pfam" id="PF13424">
    <property type="entry name" value="TPR_12"/>
    <property type="match status" value="1"/>
</dbReference>
<dbReference type="AlphaFoldDB" id="A0A1L9SLL2"/>
<dbReference type="PANTHER" id="PTHR46082">
    <property type="entry name" value="ATP/GTP-BINDING PROTEIN-RELATED"/>
    <property type="match status" value="1"/>
</dbReference>
<gene>
    <name evidence="2" type="ORF">ASPZODRAFT_141533</name>
</gene>
<reference evidence="3" key="1">
    <citation type="journal article" date="2017" name="Genome Biol.">
        <title>Comparative genomics reveals high biological diversity and specific adaptations in the industrially and medically important fungal genus Aspergillus.</title>
        <authorList>
            <person name="de Vries R.P."/>
            <person name="Riley R."/>
            <person name="Wiebenga A."/>
            <person name="Aguilar-Osorio G."/>
            <person name="Amillis S."/>
            <person name="Uchima C.A."/>
            <person name="Anderluh G."/>
            <person name="Asadollahi M."/>
            <person name="Askin M."/>
            <person name="Barry K."/>
            <person name="Battaglia E."/>
            <person name="Bayram O."/>
            <person name="Benocci T."/>
            <person name="Braus-Stromeyer S.A."/>
            <person name="Caldana C."/>
            <person name="Canovas D."/>
            <person name="Cerqueira G.C."/>
            <person name="Chen F."/>
            <person name="Chen W."/>
            <person name="Choi C."/>
            <person name="Clum A."/>
            <person name="Dos Santos R.A."/>
            <person name="Damasio A.R."/>
            <person name="Diallinas G."/>
            <person name="Emri T."/>
            <person name="Fekete E."/>
            <person name="Flipphi M."/>
            <person name="Freyberg S."/>
            <person name="Gallo A."/>
            <person name="Gournas C."/>
            <person name="Habgood R."/>
            <person name="Hainaut M."/>
            <person name="Harispe M.L."/>
            <person name="Henrissat B."/>
            <person name="Hilden K.S."/>
            <person name="Hope R."/>
            <person name="Hossain A."/>
            <person name="Karabika E."/>
            <person name="Karaffa L."/>
            <person name="Karanyi Z."/>
            <person name="Krasevec N."/>
            <person name="Kuo A."/>
            <person name="Kusch H."/>
            <person name="LaButti K."/>
            <person name="Lagendijk E.L."/>
            <person name="Lapidus A."/>
            <person name="Levasseur A."/>
            <person name="Lindquist E."/>
            <person name="Lipzen A."/>
            <person name="Logrieco A.F."/>
            <person name="MacCabe A."/>
            <person name="Maekelae M.R."/>
            <person name="Malavazi I."/>
            <person name="Melin P."/>
            <person name="Meyer V."/>
            <person name="Mielnichuk N."/>
            <person name="Miskei M."/>
            <person name="Molnar A.P."/>
            <person name="Mule G."/>
            <person name="Ngan C.Y."/>
            <person name="Orejas M."/>
            <person name="Orosz E."/>
            <person name="Ouedraogo J.P."/>
            <person name="Overkamp K.M."/>
            <person name="Park H.-S."/>
            <person name="Perrone G."/>
            <person name="Piumi F."/>
            <person name="Punt P.J."/>
            <person name="Ram A.F."/>
            <person name="Ramon A."/>
            <person name="Rauscher S."/>
            <person name="Record E."/>
            <person name="Riano-Pachon D.M."/>
            <person name="Robert V."/>
            <person name="Roehrig J."/>
            <person name="Ruller R."/>
            <person name="Salamov A."/>
            <person name="Salih N.S."/>
            <person name="Samson R.A."/>
            <person name="Sandor E."/>
            <person name="Sanguinetti M."/>
            <person name="Schuetze T."/>
            <person name="Sepcic K."/>
            <person name="Shelest E."/>
            <person name="Sherlock G."/>
            <person name="Sophianopoulou V."/>
            <person name="Squina F.M."/>
            <person name="Sun H."/>
            <person name="Susca A."/>
            <person name="Todd R.B."/>
            <person name="Tsang A."/>
            <person name="Unkles S.E."/>
            <person name="van de Wiele N."/>
            <person name="van Rossen-Uffink D."/>
            <person name="Oliveira J.V."/>
            <person name="Vesth T.C."/>
            <person name="Visser J."/>
            <person name="Yu J.-H."/>
            <person name="Zhou M."/>
            <person name="Andersen M.R."/>
            <person name="Archer D.B."/>
            <person name="Baker S.E."/>
            <person name="Benoit I."/>
            <person name="Brakhage A.A."/>
            <person name="Braus G.H."/>
            <person name="Fischer R."/>
            <person name="Frisvad J.C."/>
            <person name="Goldman G.H."/>
            <person name="Houbraken J."/>
            <person name="Oakley B."/>
            <person name="Pocsi I."/>
            <person name="Scazzocchio C."/>
            <person name="Seiboth B."/>
            <person name="vanKuyk P.A."/>
            <person name="Wortman J."/>
            <person name="Dyer P.S."/>
            <person name="Grigoriev I.V."/>
        </authorList>
    </citation>
    <scope>NUCLEOTIDE SEQUENCE [LARGE SCALE GENOMIC DNA]</scope>
    <source>
        <strain evidence="3">CBS 506.65</strain>
    </source>
</reference>
<dbReference type="GeneID" id="34611225"/>
<evidence type="ECO:0000313" key="2">
    <source>
        <dbReference type="EMBL" id="OJJ47981.1"/>
    </source>
</evidence>
<dbReference type="Gene3D" id="1.25.40.10">
    <property type="entry name" value="Tetratricopeptide repeat domain"/>
    <property type="match status" value="3"/>
</dbReference>
<accession>A0A1L9SLL2</accession>
<dbReference type="PANTHER" id="PTHR46082:SF6">
    <property type="entry name" value="AAA+ ATPASE DOMAIN-CONTAINING PROTEIN-RELATED"/>
    <property type="match status" value="1"/>
</dbReference>
<dbReference type="EMBL" id="KV878340">
    <property type="protein sequence ID" value="OJJ47981.1"/>
    <property type="molecule type" value="Genomic_DNA"/>
</dbReference>
<dbReference type="InterPro" id="IPR027417">
    <property type="entry name" value="P-loop_NTPase"/>
</dbReference>
<dbReference type="InterPro" id="IPR053137">
    <property type="entry name" value="NLR-like"/>
</dbReference>
<dbReference type="VEuPathDB" id="FungiDB:ASPZODRAFT_141533"/>
<evidence type="ECO:0000313" key="3">
    <source>
        <dbReference type="Proteomes" id="UP000184188"/>
    </source>
</evidence>
<dbReference type="SUPFAM" id="SSF52540">
    <property type="entry name" value="P-loop containing nucleoside triphosphate hydrolases"/>
    <property type="match status" value="1"/>
</dbReference>
<dbReference type="RefSeq" id="XP_022582491.1">
    <property type="nucleotide sequence ID" value="XM_022724760.1"/>
</dbReference>
<feature type="region of interest" description="Disordered" evidence="1">
    <location>
        <begin position="303"/>
        <end position="333"/>
    </location>
</feature>
<evidence type="ECO:0008006" key="4">
    <source>
        <dbReference type="Google" id="ProtNLM"/>
    </source>
</evidence>
<name>A0A1L9SLL2_9EURO</name>
<evidence type="ECO:0000256" key="1">
    <source>
        <dbReference type="SAM" id="MobiDB-lite"/>
    </source>
</evidence>
<dbReference type="Gene3D" id="3.40.50.300">
    <property type="entry name" value="P-loop containing nucleotide triphosphate hydrolases"/>
    <property type="match status" value="1"/>
</dbReference>
<keyword evidence="3" id="KW-1185">Reference proteome</keyword>
<dbReference type="Proteomes" id="UP000184188">
    <property type="component" value="Unassembled WGS sequence"/>
</dbReference>
<dbReference type="InterPro" id="IPR011990">
    <property type="entry name" value="TPR-like_helical_dom_sf"/>
</dbReference>
<dbReference type="STRING" id="1073090.A0A1L9SLL2"/>
<feature type="compositionally biased region" description="Polar residues" evidence="1">
    <location>
        <begin position="1"/>
        <end position="13"/>
    </location>
</feature>